<comment type="function">
    <text evidence="8">Regulator of the tubulin polyglutamylase complex (TPGC) that controls cytoskeletal organization, nuclear shape, and cilium disassembly by balancing microtubule and actin assembly. Regulates the assembly and stability of the TPGC and thereby modulates polyglutamylation of the microtubule, which antagonizes MAP4 binding.</text>
</comment>
<feature type="region of interest" description="Disordered" evidence="9">
    <location>
        <begin position="279"/>
        <end position="312"/>
    </location>
</feature>
<evidence type="ECO:0000256" key="5">
    <source>
        <dbReference type="ARBA" id="ARBA00023212"/>
    </source>
</evidence>
<feature type="compositionally biased region" description="Acidic residues" evidence="9">
    <location>
        <begin position="360"/>
        <end position="373"/>
    </location>
</feature>
<evidence type="ECO:0000256" key="1">
    <source>
        <dbReference type="ARBA" id="ARBA00004607"/>
    </source>
</evidence>
<evidence type="ECO:0000256" key="2">
    <source>
        <dbReference type="ARBA" id="ARBA00022490"/>
    </source>
</evidence>
<feature type="compositionally biased region" description="Basic residues" evidence="9">
    <location>
        <begin position="342"/>
        <end position="355"/>
    </location>
</feature>
<comment type="similarity">
    <text evidence="6">Belongs to the CSTPP1 family.</text>
</comment>
<feature type="region of interest" description="Disordered" evidence="9">
    <location>
        <begin position="325"/>
        <end position="373"/>
    </location>
</feature>
<keyword evidence="11" id="KW-1185">Reference proteome</keyword>
<keyword evidence="5" id="KW-0206">Cytoskeleton</keyword>
<comment type="caution">
    <text evidence="10">The sequence shown here is derived from an EMBL/GenBank/DDBJ whole genome shotgun (WGS) entry which is preliminary data.</text>
</comment>
<dbReference type="PANTHER" id="PTHR34252:SF1">
    <property type="entry name" value="CENTRIOLAR SATELLITE-ASSOCIATED TUBULIN POLYGLUTAMYLASE COMPLEX REGULATOR 1"/>
    <property type="match status" value="1"/>
</dbReference>
<feature type="compositionally biased region" description="Polar residues" evidence="9">
    <location>
        <begin position="301"/>
        <end position="310"/>
    </location>
</feature>
<dbReference type="CDD" id="cd22959">
    <property type="entry name" value="DD_C11orf49"/>
    <property type="match status" value="1"/>
</dbReference>
<evidence type="ECO:0000256" key="4">
    <source>
        <dbReference type="ARBA" id="ARBA00022701"/>
    </source>
</evidence>
<dbReference type="InterPro" id="IPR038968">
    <property type="entry name" value="CSTPP1"/>
</dbReference>
<comment type="subcellular location">
    <subcellularLocation>
        <location evidence="1">Cytoplasm</location>
        <location evidence="1">Cytoskeleton</location>
        <location evidence="1">Microtubule organizing center</location>
        <location evidence="1">Centrosome</location>
        <location evidence="1">Centriolar satellite</location>
    </subcellularLocation>
</comment>
<dbReference type="GO" id="GO:0005874">
    <property type="term" value="C:microtubule"/>
    <property type="evidence" value="ECO:0007669"/>
    <property type="project" value="UniProtKB-KW"/>
</dbReference>
<dbReference type="AlphaFoldDB" id="A0AAD9JQN5"/>
<accession>A0AAD9JQN5</accession>
<feature type="compositionally biased region" description="Polar residues" evidence="9">
    <location>
        <begin position="325"/>
        <end position="340"/>
    </location>
</feature>
<evidence type="ECO:0000256" key="3">
    <source>
        <dbReference type="ARBA" id="ARBA00022553"/>
    </source>
</evidence>
<name>A0AAD9JQN5_9ANNE</name>
<dbReference type="GO" id="GO:0034451">
    <property type="term" value="C:centriolar satellite"/>
    <property type="evidence" value="ECO:0007669"/>
    <property type="project" value="UniProtKB-SubCell"/>
</dbReference>
<evidence type="ECO:0000256" key="6">
    <source>
        <dbReference type="ARBA" id="ARBA00033750"/>
    </source>
</evidence>
<protein>
    <recommendedName>
        <fullName evidence="7">Centriolar satellite-associated tubulin polyglutamylase complex regulator 1</fullName>
    </recommendedName>
</protein>
<evidence type="ECO:0000256" key="7">
    <source>
        <dbReference type="ARBA" id="ARBA00033769"/>
    </source>
</evidence>
<evidence type="ECO:0000256" key="9">
    <source>
        <dbReference type="SAM" id="MobiDB-lite"/>
    </source>
</evidence>
<sequence length="373" mass="41420">MWNRHNYIFMKQQQIAVTKEEKHHVLTYIEDAISQLLEHKETNSKVNTAKFFSDYFSSVKEGNHVLFREYSYVHATPHNRACFVRTFWKCFRNIGKKGDLLSVKEYHSLLCLLCPDFPFSVVLKTARIILMDDAMDCHISFSDFLYAFQVQSCFDEFLSKCAEIYKELQNNPQVSPDTVVVPTSEERAAPVHAATNGPCNNTEGVDANLFHRLLIPVCEKLDKYAPSPVVLKELLSAASRVTFYGFLMAMAKCEALNTSIGKLPNKGELLDISDPELTLESPAQSGADVPSTPPIRPGSAANKTRPSSGQLRPLLSAQGSSILTNSSGVSLASKPPSSTCRGCHKPMRTASRRPRVLSTESDDDDDDSASTTD</sequence>
<evidence type="ECO:0000313" key="11">
    <source>
        <dbReference type="Proteomes" id="UP001208570"/>
    </source>
</evidence>
<gene>
    <name evidence="10" type="ORF">LSH36_192g04037</name>
</gene>
<evidence type="ECO:0000313" key="10">
    <source>
        <dbReference type="EMBL" id="KAK2157422.1"/>
    </source>
</evidence>
<reference evidence="10" key="1">
    <citation type="journal article" date="2023" name="Mol. Biol. Evol.">
        <title>Third-Generation Sequencing Reveals the Adaptive Role of the Epigenome in Three Deep-Sea Polychaetes.</title>
        <authorList>
            <person name="Perez M."/>
            <person name="Aroh O."/>
            <person name="Sun Y."/>
            <person name="Lan Y."/>
            <person name="Juniper S.K."/>
            <person name="Young C.R."/>
            <person name="Angers B."/>
            <person name="Qian P.Y."/>
        </authorList>
    </citation>
    <scope>NUCLEOTIDE SEQUENCE</scope>
    <source>
        <strain evidence="10">P08H-3</strain>
    </source>
</reference>
<keyword evidence="4" id="KW-0493">Microtubule</keyword>
<dbReference type="PANTHER" id="PTHR34252">
    <property type="entry name" value="UPF0705 PROTEIN C11ORF49"/>
    <property type="match status" value="1"/>
</dbReference>
<evidence type="ECO:0000256" key="8">
    <source>
        <dbReference type="ARBA" id="ARBA00045673"/>
    </source>
</evidence>
<proteinExistence type="inferred from homology"/>
<organism evidence="10 11">
    <name type="scientific">Paralvinella palmiformis</name>
    <dbReference type="NCBI Taxonomy" id="53620"/>
    <lineage>
        <taxon>Eukaryota</taxon>
        <taxon>Metazoa</taxon>
        <taxon>Spiralia</taxon>
        <taxon>Lophotrochozoa</taxon>
        <taxon>Annelida</taxon>
        <taxon>Polychaeta</taxon>
        <taxon>Sedentaria</taxon>
        <taxon>Canalipalpata</taxon>
        <taxon>Terebellida</taxon>
        <taxon>Terebelliformia</taxon>
        <taxon>Alvinellidae</taxon>
        <taxon>Paralvinella</taxon>
    </lineage>
</organism>
<dbReference type="Proteomes" id="UP001208570">
    <property type="component" value="Unassembled WGS sequence"/>
</dbReference>
<keyword evidence="3" id="KW-0597">Phosphoprotein</keyword>
<keyword evidence="2" id="KW-0963">Cytoplasm</keyword>
<dbReference type="EMBL" id="JAODUP010000192">
    <property type="protein sequence ID" value="KAK2157422.1"/>
    <property type="molecule type" value="Genomic_DNA"/>
</dbReference>